<comment type="similarity">
    <text evidence="1 6">Belongs to the universal ribosomal protein uS9 family.</text>
</comment>
<dbReference type="Proteomes" id="UP000310689">
    <property type="component" value="Unassembled WGS sequence"/>
</dbReference>
<dbReference type="GO" id="GO:0006412">
    <property type="term" value="P:translation"/>
    <property type="evidence" value="ECO:0007669"/>
    <property type="project" value="InterPro"/>
</dbReference>
<dbReference type="EMBL" id="SPOI01000058">
    <property type="protein sequence ID" value="TIB38518.1"/>
    <property type="molecule type" value="Genomic_DNA"/>
</dbReference>
<dbReference type="GO" id="GO:0003723">
    <property type="term" value="F:RNA binding"/>
    <property type="evidence" value="ECO:0007669"/>
    <property type="project" value="TreeGrafter"/>
</dbReference>
<feature type="region of interest" description="Disordered" evidence="7">
    <location>
        <begin position="15"/>
        <end position="37"/>
    </location>
</feature>
<organism evidence="8 9">
    <name type="scientific">Wallemia ichthyophaga</name>
    <dbReference type="NCBI Taxonomy" id="245174"/>
    <lineage>
        <taxon>Eukaryota</taxon>
        <taxon>Fungi</taxon>
        <taxon>Dikarya</taxon>
        <taxon>Basidiomycota</taxon>
        <taxon>Wallemiomycotina</taxon>
        <taxon>Wallemiomycetes</taxon>
        <taxon>Wallemiales</taxon>
        <taxon>Wallemiaceae</taxon>
        <taxon>Wallemia</taxon>
    </lineage>
</organism>
<protein>
    <recommendedName>
        <fullName evidence="4">Small ribosomal subunit protein uS9m</fullName>
    </recommendedName>
    <alternativeName>
        <fullName evidence="5">37S ribosomal protein S9, mitochondrial</fullName>
    </alternativeName>
</protein>
<dbReference type="InterPro" id="IPR020568">
    <property type="entry name" value="Ribosomal_Su5_D2-typ_SF"/>
</dbReference>
<name>A0A4T0IQR6_WALIC</name>
<dbReference type="InterPro" id="IPR000754">
    <property type="entry name" value="Ribosomal_uS9"/>
</dbReference>
<comment type="caution">
    <text evidence="8">The sequence shown here is derived from an EMBL/GenBank/DDBJ whole genome shotgun (WGS) entry which is preliminary data.</text>
</comment>
<evidence type="ECO:0000256" key="4">
    <source>
        <dbReference type="ARBA" id="ARBA00039318"/>
    </source>
</evidence>
<dbReference type="GO" id="GO:0003735">
    <property type="term" value="F:structural constituent of ribosome"/>
    <property type="evidence" value="ECO:0007669"/>
    <property type="project" value="InterPro"/>
</dbReference>
<dbReference type="GO" id="GO:0005763">
    <property type="term" value="C:mitochondrial small ribosomal subunit"/>
    <property type="evidence" value="ECO:0007669"/>
    <property type="project" value="TreeGrafter"/>
</dbReference>
<dbReference type="PROSITE" id="PS00360">
    <property type="entry name" value="RIBOSOMAL_S9"/>
    <property type="match status" value="1"/>
</dbReference>
<reference evidence="8 9" key="1">
    <citation type="submission" date="2019-03" db="EMBL/GenBank/DDBJ databases">
        <title>Sequencing 23 genomes of Wallemia ichthyophaga.</title>
        <authorList>
            <person name="Gostincar C."/>
        </authorList>
    </citation>
    <scope>NUCLEOTIDE SEQUENCE [LARGE SCALE GENOMIC DNA]</scope>
    <source>
        <strain evidence="8 9">EXF-6200</strain>
    </source>
</reference>
<accession>A0A4T0IQR6</accession>
<dbReference type="PANTHER" id="PTHR21569:SF1">
    <property type="entry name" value="SMALL RIBOSOMAL SUBUNIT PROTEIN US9M"/>
    <property type="match status" value="1"/>
</dbReference>
<evidence type="ECO:0000313" key="8">
    <source>
        <dbReference type="EMBL" id="TIB38518.1"/>
    </source>
</evidence>
<dbReference type="InterPro" id="IPR023035">
    <property type="entry name" value="Ribosomal_uS9_bac/plastid"/>
</dbReference>
<evidence type="ECO:0000256" key="5">
    <source>
        <dbReference type="ARBA" id="ARBA00042623"/>
    </source>
</evidence>
<feature type="compositionally biased region" description="Polar residues" evidence="7">
    <location>
        <begin position="15"/>
        <end position="28"/>
    </location>
</feature>
<dbReference type="InterPro" id="IPR020574">
    <property type="entry name" value="Ribosomal_uS9_CS"/>
</dbReference>
<evidence type="ECO:0000256" key="7">
    <source>
        <dbReference type="SAM" id="MobiDB-lite"/>
    </source>
</evidence>
<evidence type="ECO:0000313" key="9">
    <source>
        <dbReference type="Proteomes" id="UP000310689"/>
    </source>
</evidence>
<sequence>MLRIPRCINRPISRQYSTNTYTPRNSPVSPLKPQPKPTNSFYFTGRPLFESSIANLESLKRHSQRSISNALALPTNKLHLLRSEDSRVLFKWLSQDAIEKRLETHLKASEYRRLIDLLNSITKLLPAANSGGAQTAQIVDDIQLSLRNYEPPGGREVHVAQRKPVEIDDIGRSYTVGKRKESSARVWLLPTCNDKQVRTSEILVNNQPVSAFFPRLHDREHITLPLKVTGQLGSFNIFALVRGGGTSGQAGALAHGIAKGLLGQIDQRFGLQSDDERSVKRVLKKAGLLLRDPRQVERKKTNLVKARKQRTWVKR</sequence>
<dbReference type="PANTHER" id="PTHR21569">
    <property type="entry name" value="RIBOSOMAL PROTEIN S9"/>
    <property type="match status" value="1"/>
</dbReference>
<dbReference type="Pfam" id="PF00380">
    <property type="entry name" value="Ribosomal_S9"/>
    <property type="match status" value="1"/>
</dbReference>
<dbReference type="Gene3D" id="3.30.230.10">
    <property type="match status" value="1"/>
</dbReference>
<dbReference type="OMA" id="RESAMWA"/>
<evidence type="ECO:0000256" key="6">
    <source>
        <dbReference type="RuleBase" id="RU003815"/>
    </source>
</evidence>
<dbReference type="AlphaFoldDB" id="A0A4T0IQR6"/>
<dbReference type="InterPro" id="IPR014721">
    <property type="entry name" value="Ribsml_uS5_D2-typ_fold_subgr"/>
</dbReference>
<proteinExistence type="inferred from homology"/>
<dbReference type="SUPFAM" id="SSF54211">
    <property type="entry name" value="Ribosomal protein S5 domain 2-like"/>
    <property type="match status" value="1"/>
</dbReference>
<keyword evidence="3 6" id="KW-0687">Ribonucleoprotein</keyword>
<evidence type="ECO:0000256" key="2">
    <source>
        <dbReference type="ARBA" id="ARBA00022980"/>
    </source>
</evidence>
<evidence type="ECO:0000256" key="1">
    <source>
        <dbReference type="ARBA" id="ARBA00005251"/>
    </source>
</evidence>
<dbReference type="NCBIfam" id="NF001099">
    <property type="entry name" value="PRK00132.1"/>
    <property type="match status" value="1"/>
</dbReference>
<keyword evidence="2 6" id="KW-0689">Ribosomal protein</keyword>
<evidence type="ECO:0000256" key="3">
    <source>
        <dbReference type="ARBA" id="ARBA00023274"/>
    </source>
</evidence>
<gene>
    <name evidence="8" type="ORF">E3P86_01594</name>
</gene>